<dbReference type="Proteomes" id="UP000569914">
    <property type="component" value="Unassembled WGS sequence"/>
</dbReference>
<evidence type="ECO:0000313" key="6">
    <source>
        <dbReference type="Proteomes" id="UP000569914"/>
    </source>
</evidence>
<dbReference type="GO" id="GO:0006508">
    <property type="term" value="P:proteolysis"/>
    <property type="evidence" value="ECO:0007669"/>
    <property type="project" value="UniProtKB-KW"/>
</dbReference>
<dbReference type="Gene3D" id="3.40.50.880">
    <property type="match status" value="1"/>
</dbReference>
<reference evidence="5 6" key="1">
    <citation type="submission" date="2020-07" db="EMBL/GenBank/DDBJ databases">
        <title>Sequencing the genomes of 1000 actinobacteria strains.</title>
        <authorList>
            <person name="Klenk H.-P."/>
        </authorList>
    </citation>
    <scope>NUCLEOTIDE SEQUENCE [LARGE SCALE GENOMIC DNA]</scope>
    <source>
        <strain evidence="5 6">DSM 22083</strain>
    </source>
</reference>
<evidence type="ECO:0000256" key="2">
    <source>
        <dbReference type="ARBA" id="ARBA00022670"/>
    </source>
</evidence>
<comment type="caution">
    <text evidence="5">The sequence shown here is derived from an EMBL/GenBank/DDBJ whole genome shotgun (WGS) entry which is preliminary data.</text>
</comment>
<keyword evidence="2" id="KW-0645">Protease</keyword>
<keyword evidence="3 5" id="KW-0378">Hydrolase</keyword>
<evidence type="ECO:0000256" key="1">
    <source>
        <dbReference type="ARBA" id="ARBA00006534"/>
    </source>
</evidence>
<keyword evidence="5" id="KW-0224">Dipeptidase</keyword>
<dbReference type="Pfam" id="PF03575">
    <property type="entry name" value="Peptidase_S51"/>
    <property type="match status" value="1"/>
</dbReference>
<comment type="similarity">
    <text evidence="1">Belongs to the peptidase S51 family.</text>
</comment>
<sequence length="219" mass="23745">MRLYLSSFRIGDHPEILIKLAGDHRRTAMIANAIDHLPAEVRTARVEEELGRLREVGLEPYELDLRRFSGRPGSLREALDGVGIVWLRGGNVFVLRHRLAESGFDQLLLEVLGADRYVVGGYSAGVCVLGTTLAGLEACDPLADLEQVAPGAEPVIDGLGILDGTVVPHLDSPEHPESAVLTSVADELRGAGRTLIELRDGDVLLITDDNRALLPRARH</sequence>
<keyword evidence="4" id="KW-0720">Serine protease</keyword>
<proteinExistence type="inferred from homology"/>
<dbReference type="InterPro" id="IPR029062">
    <property type="entry name" value="Class_I_gatase-like"/>
</dbReference>
<dbReference type="PANTHER" id="PTHR20842:SF0">
    <property type="entry name" value="ALPHA-ASPARTYL DIPEPTIDASE"/>
    <property type="match status" value="1"/>
</dbReference>
<keyword evidence="6" id="KW-1185">Reference proteome</keyword>
<dbReference type="SUPFAM" id="SSF52317">
    <property type="entry name" value="Class I glutamine amidotransferase-like"/>
    <property type="match status" value="1"/>
</dbReference>
<evidence type="ECO:0000313" key="5">
    <source>
        <dbReference type="EMBL" id="NYE68776.1"/>
    </source>
</evidence>
<protein>
    <submittedName>
        <fullName evidence="5">Dipeptidase E</fullName>
        <ecNumber evidence="5">3.4.13.21</ecNumber>
    </submittedName>
</protein>
<dbReference type="EMBL" id="JACCBU010000001">
    <property type="protein sequence ID" value="NYE68776.1"/>
    <property type="molecule type" value="Genomic_DNA"/>
</dbReference>
<dbReference type="RefSeq" id="WP_179747654.1">
    <property type="nucleotide sequence ID" value="NZ_JACCBU010000001.1"/>
</dbReference>
<dbReference type="GO" id="GO:0016805">
    <property type="term" value="F:dipeptidase activity"/>
    <property type="evidence" value="ECO:0007669"/>
    <property type="project" value="UniProtKB-KW"/>
</dbReference>
<dbReference type="GO" id="GO:0008236">
    <property type="term" value="F:serine-type peptidase activity"/>
    <property type="evidence" value="ECO:0007669"/>
    <property type="project" value="UniProtKB-KW"/>
</dbReference>
<name>A0A7Y9LAJ5_9ACTN</name>
<dbReference type="AlphaFoldDB" id="A0A7Y9LAJ5"/>
<dbReference type="EC" id="3.4.13.21" evidence="5"/>
<evidence type="ECO:0000256" key="4">
    <source>
        <dbReference type="ARBA" id="ARBA00022825"/>
    </source>
</evidence>
<dbReference type="InterPro" id="IPR005320">
    <property type="entry name" value="Peptidase_S51"/>
</dbReference>
<gene>
    <name evidence="5" type="ORF">BKA15_000105</name>
</gene>
<accession>A0A7Y9LAJ5</accession>
<evidence type="ECO:0000256" key="3">
    <source>
        <dbReference type="ARBA" id="ARBA00022801"/>
    </source>
</evidence>
<dbReference type="PANTHER" id="PTHR20842">
    <property type="entry name" value="PROTEASE S51 ALPHA-ASPARTYL DIPEPTIDASE"/>
    <property type="match status" value="1"/>
</dbReference>
<organism evidence="5 6">
    <name type="scientific">Microlunatus parietis</name>
    <dbReference type="NCBI Taxonomy" id="682979"/>
    <lineage>
        <taxon>Bacteria</taxon>
        <taxon>Bacillati</taxon>
        <taxon>Actinomycetota</taxon>
        <taxon>Actinomycetes</taxon>
        <taxon>Propionibacteriales</taxon>
        <taxon>Propionibacteriaceae</taxon>
        <taxon>Microlunatus</taxon>
    </lineage>
</organism>